<reference evidence="2 3" key="1">
    <citation type="journal article" date="2009" name="Stand. Genomic Sci.">
        <title>Complete genome sequence of Pirellula staleyi type strain (ATCC 27377).</title>
        <authorList>
            <person name="Clum A."/>
            <person name="Tindall B.J."/>
            <person name="Sikorski J."/>
            <person name="Ivanova N."/>
            <person name="Mavrommatis K."/>
            <person name="Lucas S."/>
            <person name="Glavina del Rio T."/>
            <person name="Nolan M."/>
            <person name="Chen F."/>
            <person name="Tice H."/>
            <person name="Pitluck S."/>
            <person name="Cheng J.F."/>
            <person name="Chertkov O."/>
            <person name="Brettin T."/>
            <person name="Han C."/>
            <person name="Detter J.C."/>
            <person name="Kuske C."/>
            <person name="Bruce D."/>
            <person name="Goodwin L."/>
            <person name="Ovchinikova G."/>
            <person name="Pati A."/>
            <person name="Mikhailova N."/>
            <person name="Chen A."/>
            <person name="Palaniappan K."/>
            <person name="Land M."/>
            <person name="Hauser L."/>
            <person name="Chang Y.J."/>
            <person name="Jeffries C.D."/>
            <person name="Chain P."/>
            <person name="Rohde M."/>
            <person name="Goker M."/>
            <person name="Bristow J."/>
            <person name="Eisen J.A."/>
            <person name="Markowitz V."/>
            <person name="Hugenholtz P."/>
            <person name="Kyrpides N.C."/>
            <person name="Klenk H.P."/>
            <person name="Lapidus A."/>
        </authorList>
    </citation>
    <scope>NUCLEOTIDE SEQUENCE [LARGE SCALE GENOMIC DNA]</scope>
    <source>
        <strain evidence="3">ATCC 27377 / DSM 6068 / ICPB 4128</strain>
    </source>
</reference>
<dbReference type="KEGG" id="psl:Psta_1358"/>
<feature type="signal peptide" evidence="1">
    <location>
        <begin position="1"/>
        <end position="21"/>
    </location>
</feature>
<dbReference type="Proteomes" id="UP000001887">
    <property type="component" value="Chromosome"/>
</dbReference>
<proteinExistence type="predicted"/>
<protein>
    <submittedName>
        <fullName evidence="2">Uncharacterized protein</fullName>
    </submittedName>
</protein>
<accession>D2QWT1</accession>
<name>D2QWT1_PIRSD</name>
<evidence type="ECO:0000313" key="3">
    <source>
        <dbReference type="Proteomes" id="UP000001887"/>
    </source>
</evidence>
<keyword evidence="3" id="KW-1185">Reference proteome</keyword>
<feature type="chain" id="PRO_5003035232" evidence="1">
    <location>
        <begin position="22"/>
        <end position="201"/>
    </location>
</feature>
<evidence type="ECO:0000256" key="1">
    <source>
        <dbReference type="SAM" id="SignalP"/>
    </source>
</evidence>
<keyword evidence="1" id="KW-0732">Signal</keyword>
<evidence type="ECO:0000313" key="2">
    <source>
        <dbReference type="EMBL" id="ADB16035.1"/>
    </source>
</evidence>
<dbReference type="HOGENOM" id="CLU_1359348_0_0_0"/>
<gene>
    <name evidence="2" type="ordered locus">Psta_1358</name>
</gene>
<organism evidence="2 3">
    <name type="scientific">Pirellula staleyi (strain ATCC 27377 / DSM 6068 / ICPB 4128)</name>
    <name type="common">Pirella staleyi</name>
    <dbReference type="NCBI Taxonomy" id="530564"/>
    <lineage>
        <taxon>Bacteria</taxon>
        <taxon>Pseudomonadati</taxon>
        <taxon>Planctomycetota</taxon>
        <taxon>Planctomycetia</taxon>
        <taxon>Pirellulales</taxon>
        <taxon>Pirellulaceae</taxon>
        <taxon>Pirellula</taxon>
    </lineage>
</organism>
<dbReference type="AlphaFoldDB" id="D2QWT1"/>
<sequence precursor="true">MKTLIATAATIVSLVMFSATAQADHRDDFRRDVFSDIKRVACAIGNTAAELQREVRLLDRSGHLASHARDLERAARRVESAAVTGCNLDNLIRDVRKLEVIRCQLDDEVSEIRFTSYSPWDRGHHHGSGRPSSTREARYLLDQAEGQIAQLDRLVCEAQRVVVRRPSVPVHPGYGRPSYGPRPASPQVGFTIGGFSFQLGR</sequence>
<dbReference type="EMBL" id="CP001848">
    <property type="protein sequence ID" value="ADB16035.1"/>
    <property type="molecule type" value="Genomic_DNA"/>
</dbReference>